<proteinExistence type="predicted"/>
<evidence type="ECO:0000313" key="4">
    <source>
        <dbReference type="Proteomes" id="UP000324222"/>
    </source>
</evidence>
<feature type="signal peptide" evidence="2">
    <location>
        <begin position="1"/>
        <end position="19"/>
    </location>
</feature>
<evidence type="ECO:0000313" key="3">
    <source>
        <dbReference type="EMBL" id="MPC51753.1"/>
    </source>
</evidence>
<sequence length="107" mass="11428">MVRFATTTTRLLLVTAVSTSRPRATFPPRCGRQTLGIDQASQTPPLGTTLPHTRLATTTITFPSQAPPGDVFPSQPRDSIHAASTLFSTPPAGMAGNSCIYKFNKVK</sequence>
<organism evidence="3 4">
    <name type="scientific">Portunus trituberculatus</name>
    <name type="common">Swimming crab</name>
    <name type="synonym">Neptunus trituberculatus</name>
    <dbReference type="NCBI Taxonomy" id="210409"/>
    <lineage>
        <taxon>Eukaryota</taxon>
        <taxon>Metazoa</taxon>
        <taxon>Ecdysozoa</taxon>
        <taxon>Arthropoda</taxon>
        <taxon>Crustacea</taxon>
        <taxon>Multicrustacea</taxon>
        <taxon>Malacostraca</taxon>
        <taxon>Eumalacostraca</taxon>
        <taxon>Eucarida</taxon>
        <taxon>Decapoda</taxon>
        <taxon>Pleocyemata</taxon>
        <taxon>Brachyura</taxon>
        <taxon>Eubrachyura</taxon>
        <taxon>Portunoidea</taxon>
        <taxon>Portunidae</taxon>
        <taxon>Portuninae</taxon>
        <taxon>Portunus</taxon>
    </lineage>
</organism>
<evidence type="ECO:0000256" key="2">
    <source>
        <dbReference type="SAM" id="SignalP"/>
    </source>
</evidence>
<keyword evidence="2" id="KW-0732">Signal</keyword>
<feature type="chain" id="PRO_5022740735" description="Secreted protein" evidence="2">
    <location>
        <begin position="20"/>
        <end position="107"/>
    </location>
</feature>
<evidence type="ECO:0000256" key="1">
    <source>
        <dbReference type="SAM" id="MobiDB-lite"/>
    </source>
</evidence>
<evidence type="ECO:0008006" key="5">
    <source>
        <dbReference type="Google" id="ProtNLM"/>
    </source>
</evidence>
<keyword evidence="4" id="KW-1185">Reference proteome</keyword>
<dbReference type="AlphaFoldDB" id="A0A5B7G3F8"/>
<dbReference type="Proteomes" id="UP000324222">
    <property type="component" value="Unassembled WGS sequence"/>
</dbReference>
<comment type="caution">
    <text evidence="3">The sequence shown here is derived from an EMBL/GenBank/DDBJ whole genome shotgun (WGS) entry which is preliminary data.</text>
</comment>
<feature type="region of interest" description="Disordered" evidence="1">
    <location>
        <begin position="22"/>
        <end position="51"/>
    </location>
</feature>
<gene>
    <name evidence="3" type="ORF">E2C01_045606</name>
</gene>
<protein>
    <recommendedName>
        <fullName evidence="5">Secreted protein</fullName>
    </recommendedName>
</protein>
<accession>A0A5B7G3F8</accession>
<reference evidence="3 4" key="1">
    <citation type="submission" date="2019-05" db="EMBL/GenBank/DDBJ databases">
        <title>Another draft genome of Portunus trituberculatus and its Hox gene families provides insights of decapod evolution.</title>
        <authorList>
            <person name="Jeong J.-H."/>
            <person name="Song I."/>
            <person name="Kim S."/>
            <person name="Choi T."/>
            <person name="Kim D."/>
            <person name="Ryu S."/>
            <person name="Kim W."/>
        </authorList>
    </citation>
    <scope>NUCLEOTIDE SEQUENCE [LARGE SCALE GENOMIC DNA]</scope>
    <source>
        <tissue evidence="3">Muscle</tissue>
    </source>
</reference>
<dbReference type="EMBL" id="VSRR010010387">
    <property type="protein sequence ID" value="MPC51753.1"/>
    <property type="molecule type" value="Genomic_DNA"/>
</dbReference>
<name>A0A5B7G3F8_PORTR</name>